<accession>A0ABT9MG34</accession>
<keyword evidence="2" id="KW-1185">Reference proteome</keyword>
<proteinExistence type="predicted"/>
<name>A0ABT9MG34_9DEIO</name>
<dbReference type="Proteomes" id="UP001232163">
    <property type="component" value="Unassembled WGS sequence"/>
</dbReference>
<dbReference type="EMBL" id="JAURUR010000012">
    <property type="protein sequence ID" value="MDP9765562.1"/>
    <property type="molecule type" value="Genomic_DNA"/>
</dbReference>
<sequence>MTTQMTALLPVAAPHSHAQDPTAMSLLLYGDGLMNSLAQNPKLLFMWLLASGATSGC</sequence>
<evidence type="ECO:0000313" key="2">
    <source>
        <dbReference type="Proteomes" id="UP001232163"/>
    </source>
</evidence>
<comment type="caution">
    <text evidence="1">The sequence shown here is derived from an EMBL/GenBank/DDBJ whole genome shotgun (WGS) entry which is preliminary data.</text>
</comment>
<gene>
    <name evidence="1" type="ORF">QO006_003013</name>
</gene>
<reference evidence="1 2" key="1">
    <citation type="submission" date="2023-07" db="EMBL/GenBank/DDBJ databases">
        <title>Genomic Encyclopedia of Type Strains, Phase IV (KMG-IV): sequencing the most valuable type-strain genomes for metagenomic binning, comparative biology and taxonomic classification.</title>
        <authorList>
            <person name="Goeker M."/>
        </authorList>
    </citation>
    <scope>NUCLEOTIDE SEQUENCE [LARGE SCALE GENOMIC DNA]</scope>
    <source>
        <strain evidence="1 2">NIO-1023</strain>
    </source>
</reference>
<protein>
    <submittedName>
        <fullName evidence="1">Uncharacterized protein</fullName>
    </submittedName>
</protein>
<evidence type="ECO:0000313" key="1">
    <source>
        <dbReference type="EMBL" id="MDP9765562.1"/>
    </source>
</evidence>
<organism evidence="1 2">
    <name type="scientific">Deinococcus enclensis</name>
    <dbReference type="NCBI Taxonomy" id="1049582"/>
    <lineage>
        <taxon>Bacteria</taxon>
        <taxon>Thermotogati</taxon>
        <taxon>Deinococcota</taxon>
        <taxon>Deinococci</taxon>
        <taxon>Deinococcales</taxon>
        <taxon>Deinococcaceae</taxon>
        <taxon>Deinococcus</taxon>
    </lineage>
</organism>